<evidence type="ECO:0000313" key="2">
    <source>
        <dbReference type="EMBL" id="CAA9469654.1"/>
    </source>
</evidence>
<evidence type="ECO:0000256" key="1">
    <source>
        <dbReference type="SAM" id="MobiDB-lite"/>
    </source>
</evidence>
<dbReference type="AlphaFoldDB" id="A0A6J4RHB5"/>
<feature type="compositionally biased region" description="Basic residues" evidence="1">
    <location>
        <begin position="110"/>
        <end position="136"/>
    </location>
</feature>
<organism evidence="2">
    <name type="scientific">uncultured Solirubrobacteraceae bacterium</name>
    <dbReference type="NCBI Taxonomy" id="1162706"/>
    <lineage>
        <taxon>Bacteria</taxon>
        <taxon>Bacillati</taxon>
        <taxon>Actinomycetota</taxon>
        <taxon>Thermoleophilia</taxon>
        <taxon>Solirubrobacterales</taxon>
        <taxon>Solirubrobacteraceae</taxon>
        <taxon>environmental samples</taxon>
    </lineage>
</organism>
<feature type="non-terminal residue" evidence="2">
    <location>
        <position position="1"/>
    </location>
</feature>
<feature type="compositionally biased region" description="Basic residues" evidence="1">
    <location>
        <begin position="35"/>
        <end position="44"/>
    </location>
</feature>
<dbReference type="EMBL" id="CADCVL010000113">
    <property type="protein sequence ID" value="CAA9469654.1"/>
    <property type="molecule type" value="Genomic_DNA"/>
</dbReference>
<protein>
    <submittedName>
        <fullName evidence="2">Imidazoleglycerol-phosphate dehydratase</fullName>
        <ecNumber evidence="2">4.2.1.19</ecNumber>
    </submittedName>
</protein>
<feature type="region of interest" description="Disordered" evidence="1">
    <location>
        <begin position="1"/>
        <end position="198"/>
    </location>
</feature>
<accession>A0A6J4RHB5</accession>
<feature type="compositionally biased region" description="Basic and acidic residues" evidence="1">
    <location>
        <begin position="145"/>
        <end position="166"/>
    </location>
</feature>
<feature type="compositionally biased region" description="Basic and acidic residues" evidence="1">
    <location>
        <begin position="1"/>
        <end position="34"/>
    </location>
</feature>
<feature type="compositionally biased region" description="Basic and acidic residues" evidence="1">
    <location>
        <begin position="188"/>
        <end position="198"/>
    </location>
</feature>
<sequence length="198" mass="22837">EPHGPHRAPYGRDRHLALADPRRDRRRPPPDRRGLLRPHARPARAAREPRPRRERQRRPGHRIAPHRRGHRHRPRPGPRRRAGRPRRHHPLRARGGAHGRGTRQRGDRHLRARPLRLHRSRPAAGRHRRLRARAHRGVLPGGGGRRADDAPHPDRGRHQRPSHDRGVLQGVRPRAAPGGARRPRAGRRAVDEGDAHRM</sequence>
<dbReference type="GO" id="GO:0004424">
    <property type="term" value="F:imidazoleglycerol-phosphate dehydratase activity"/>
    <property type="evidence" value="ECO:0007669"/>
    <property type="project" value="UniProtKB-EC"/>
</dbReference>
<reference evidence="2" key="1">
    <citation type="submission" date="2020-02" db="EMBL/GenBank/DDBJ databases">
        <authorList>
            <person name="Meier V. D."/>
        </authorList>
    </citation>
    <scope>NUCLEOTIDE SEQUENCE</scope>
    <source>
        <strain evidence="2">AVDCRST_MAG65</strain>
    </source>
</reference>
<name>A0A6J4RHB5_9ACTN</name>
<proteinExistence type="predicted"/>
<dbReference type="EC" id="4.2.1.19" evidence="2"/>
<feature type="compositionally biased region" description="Basic residues" evidence="1">
    <location>
        <begin position="52"/>
        <end position="103"/>
    </location>
</feature>
<gene>
    <name evidence="2" type="ORF">AVDCRST_MAG65-654</name>
</gene>
<keyword evidence="2" id="KW-0456">Lyase</keyword>
<feature type="non-terminal residue" evidence="2">
    <location>
        <position position="198"/>
    </location>
</feature>